<organism evidence="9 10">
    <name type="scientific">Algoriphagus chordae</name>
    <dbReference type="NCBI Taxonomy" id="237019"/>
    <lineage>
        <taxon>Bacteria</taxon>
        <taxon>Pseudomonadati</taxon>
        <taxon>Bacteroidota</taxon>
        <taxon>Cytophagia</taxon>
        <taxon>Cytophagales</taxon>
        <taxon>Cyclobacteriaceae</taxon>
        <taxon>Algoriphagus</taxon>
    </lineage>
</organism>
<dbReference type="GO" id="GO:0005886">
    <property type="term" value="C:plasma membrane"/>
    <property type="evidence" value="ECO:0007669"/>
    <property type="project" value="UniProtKB-SubCell"/>
</dbReference>
<feature type="transmembrane region" description="Helical" evidence="8">
    <location>
        <begin position="391"/>
        <end position="410"/>
    </location>
</feature>
<evidence type="ECO:0000256" key="1">
    <source>
        <dbReference type="ARBA" id="ARBA00004651"/>
    </source>
</evidence>
<evidence type="ECO:0000256" key="5">
    <source>
        <dbReference type="ARBA" id="ARBA00022692"/>
    </source>
</evidence>
<evidence type="ECO:0000256" key="2">
    <source>
        <dbReference type="ARBA" id="ARBA00022475"/>
    </source>
</evidence>
<feature type="transmembrane region" description="Helical" evidence="8">
    <location>
        <begin position="136"/>
        <end position="152"/>
    </location>
</feature>
<evidence type="ECO:0000313" key="10">
    <source>
        <dbReference type="Proteomes" id="UP000248882"/>
    </source>
</evidence>
<feature type="transmembrane region" description="Helical" evidence="8">
    <location>
        <begin position="63"/>
        <end position="82"/>
    </location>
</feature>
<evidence type="ECO:0000256" key="6">
    <source>
        <dbReference type="ARBA" id="ARBA00022989"/>
    </source>
</evidence>
<comment type="subcellular location">
    <subcellularLocation>
        <location evidence="1">Cell membrane</location>
        <topology evidence="1">Multi-pass membrane protein</topology>
    </subcellularLocation>
</comment>
<proteinExistence type="predicted"/>
<keyword evidence="2" id="KW-1003">Cell membrane</keyword>
<keyword evidence="5 8" id="KW-0812">Transmembrane</keyword>
<evidence type="ECO:0000256" key="7">
    <source>
        <dbReference type="ARBA" id="ARBA00023136"/>
    </source>
</evidence>
<feature type="transmembrane region" description="Helical" evidence="8">
    <location>
        <begin position="321"/>
        <end position="340"/>
    </location>
</feature>
<comment type="caution">
    <text evidence="9">The sequence shown here is derived from an EMBL/GenBank/DDBJ whole genome shotgun (WGS) entry which is preliminary data.</text>
</comment>
<dbReference type="PANTHER" id="PTHR33908">
    <property type="entry name" value="MANNOSYLTRANSFERASE YKCB-RELATED"/>
    <property type="match status" value="1"/>
</dbReference>
<dbReference type="GO" id="GO:0009103">
    <property type="term" value="P:lipopolysaccharide biosynthetic process"/>
    <property type="evidence" value="ECO:0007669"/>
    <property type="project" value="UniProtKB-ARBA"/>
</dbReference>
<reference evidence="9 10" key="1">
    <citation type="submission" date="2018-06" db="EMBL/GenBank/DDBJ databases">
        <title>Genomic Encyclopedia of Archaeal and Bacterial Type Strains, Phase II (KMG-II): from individual species to whole genera.</title>
        <authorList>
            <person name="Goeker M."/>
        </authorList>
    </citation>
    <scope>NUCLEOTIDE SEQUENCE [LARGE SCALE GENOMIC DNA]</scope>
    <source>
        <strain evidence="9 10">DSM 19830</strain>
    </source>
</reference>
<dbReference type="EMBL" id="QKZT01000004">
    <property type="protein sequence ID" value="PZX54853.1"/>
    <property type="molecule type" value="Genomic_DNA"/>
</dbReference>
<keyword evidence="7 8" id="KW-0472">Membrane</keyword>
<sequence length="533" mass="61189">MSYQVPNLNSTKARLPAVTAGILFLLAYWCFGFDGITFSDDVYYLLAGQKFWEGTMEVNDYHFSSRWGAYVPSGLIGFLIGFDAHKISFISLLSYSISLLLLVKTLPKSAPSWVLVLWFCTQVYFLHFLTKAYPDSLLVLWTCLVPIAAVYRKSKPVIAGFVLVLALFAGFLTKETIVLLAPFPVLLFYFDWKKKEIKSSFYFAVLACGILLSSAYLSYFWIKFGDPLHRVTSINAGHYISEFTYADKGLWSMVRRLSILPIITFVERSYWAWIVFALPGIALGLKSRKTPAIEFTLAALCLLIGFWFMTSTLDFYNPIYLNPRHLIIIVPLLCMLIVIGWNEWQISRKWRIWIMGLLALGAAISLLQLDWKMAGFQLALVAAVYSYQSKFQAFFIGIILLAPALLAIPYQKNLKQYPSMIETLSSEAQLTNNQSYLLTNNFLVFSEQVLFPEDEYTQDKLHELDSFLTWEQAKVDTVTLLLYTYYQHAYPQEQKEIDTVLSKLKELGYKLKEEKDEGVIWKLVYIKSIPLKK</sequence>
<gene>
    <name evidence="9" type="ORF">LV85_01191</name>
</gene>
<evidence type="ECO:0008006" key="11">
    <source>
        <dbReference type="Google" id="ProtNLM"/>
    </source>
</evidence>
<evidence type="ECO:0000256" key="8">
    <source>
        <dbReference type="SAM" id="Phobius"/>
    </source>
</evidence>
<feature type="transmembrane region" description="Helical" evidence="8">
    <location>
        <begin position="89"/>
        <end position="106"/>
    </location>
</feature>
<evidence type="ECO:0000256" key="4">
    <source>
        <dbReference type="ARBA" id="ARBA00022679"/>
    </source>
</evidence>
<dbReference type="Proteomes" id="UP000248882">
    <property type="component" value="Unassembled WGS sequence"/>
</dbReference>
<protein>
    <recommendedName>
        <fullName evidence="11">4-amino-4-deoxy-L-arabinose transferase-like glycosyltransferase</fullName>
    </recommendedName>
</protein>
<dbReference type="RefSeq" id="WP_111317271.1">
    <property type="nucleotide sequence ID" value="NZ_QKZT01000004.1"/>
</dbReference>
<keyword evidence="3" id="KW-0328">Glycosyltransferase</keyword>
<keyword evidence="10" id="KW-1185">Reference proteome</keyword>
<dbReference type="PANTHER" id="PTHR33908:SF11">
    <property type="entry name" value="MEMBRANE PROTEIN"/>
    <property type="match status" value="1"/>
</dbReference>
<feature type="transmembrane region" description="Helical" evidence="8">
    <location>
        <begin position="158"/>
        <end position="189"/>
    </location>
</feature>
<accession>A0A2W7R1Z4</accession>
<feature type="transmembrane region" description="Helical" evidence="8">
    <location>
        <begin position="352"/>
        <end position="371"/>
    </location>
</feature>
<dbReference type="InterPro" id="IPR050297">
    <property type="entry name" value="LipidA_mod_glycosyltrf_83"/>
</dbReference>
<evidence type="ECO:0000256" key="3">
    <source>
        <dbReference type="ARBA" id="ARBA00022676"/>
    </source>
</evidence>
<name>A0A2W7R1Z4_9BACT</name>
<feature type="transmembrane region" description="Helical" evidence="8">
    <location>
        <begin position="201"/>
        <end position="222"/>
    </location>
</feature>
<dbReference type="OrthoDB" id="828203at2"/>
<dbReference type="AlphaFoldDB" id="A0A2W7R1Z4"/>
<evidence type="ECO:0000313" key="9">
    <source>
        <dbReference type="EMBL" id="PZX54853.1"/>
    </source>
</evidence>
<keyword evidence="6 8" id="KW-1133">Transmembrane helix</keyword>
<dbReference type="GO" id="GO:0016763">
    <property type="term" value="F:pentosyltransferase activity"/>
    <property type="evidence" value="ECO:0007669"/>
    <property type="project" value="TreeGrafter"/>
</dbReference>
<feature type="transmembrane region" description="Helical" evidence="8">
    <location>
        <begin position="292"/>
        <end position="309"/>
    </location>
</feature>
<keyword evidence="4" id="KW-0808">Transferase</keyword>